<evidence type="ECO:0000313" key="1">
    <source>
        <dbReference type="EMBL" id="KAG5569103.1"/>
    </source>
</evidence>
<accession>A0A9J5W162</accession>
<gene>
    <name evidence="1" type="ORF">H5410_058869</name>
</gene>
<proteinExistence type="predicted"/>
<keyword evidence="2" id="KW-1185">Reference proteome</keyword>
<sequence>MYVLDVFFVKTTVKKSIIFFAASLHSFGIISKILPEGPKGNNMKVWNSTVYPAAISWSIRKKKIQLLRTKKDSVTNCKYRCIALCPRQVADQPSKNTYIDHDKDTHHNIPLKTILQINSILIAREIADTPKKNPEGEYLSDALTPAVTYTAQSSYAQSKPTASRRRTATAPAEHINMTIQL</sequence>
<dbReference type="Proteomes" id="UP000824120">
    <property type="component" value="Chromosome 12"/>
</dbReference>
<name>A0A9J5W162_SOLCO</name>
<comment type="caution">
    <text evidence="1">The sequence shown here is derived from an EMBL/GenBank/DDBJ whole genome shotgun (WGS) entry which is preliminary data.</text>
</comment>
<reference evidence="1 2" key="1">
    <citation type="submission" date="2020-09" db="EMBL/GenBank/DDBJ databases">
        <title>De no assembly of potato wild relative species, Solanum commersonii.</title>
        <authorList>
            <person name="Cho K."/>
        </authorList>
    </citation>
    <scope>NUCLEOTIDE SEQUENCE [LARGE SCALE GENOMIC DNA]</scope>
    <source>
        <strain evidence="1">LZ3.2</strain>
        <tissue evidence="1">Leaf</tissue>
    </source>
</reference>
<dbReference type="EMBL" id="JACXVP010000012">
    <property type="protein sequence ID" value="KAG5569103.1"/>
    <property type="molecule type" value="Genomic_DNA"/>
</dbReference>
<protein>
    <submittedName>
        <fullName evidence="1">Uncharacterized protein</fullName>
    </submittedName>
</protein>
<evidence type="ECO:0000313" key="2">
    <source>
        <dbReference type="Proteomes" id="UP000824120"/>
    </source>
</evidence>
<dbReference type="AlphaFoldDB" id="A0A9J5W162"/>
<organism evidence="1 2">
    <name type="scientific">Solanum commersonii</name>
    <name type="common">Commerson's wild potato</name>
    <name type="synonym">Commerson's nightshade</name>
    <dbReference type="NCBI Taxonomy" id="4109"/>
    <lineage>
        <taxon>Eukaryota</taxon>
        <taxon>Viridiplantae</taxon>
        <taxon>Streptophyta</taxon>
        <taxon>Embryophyta</taxon>
        <taxon>Tracheophyta</taxon>
        <taxon>Spermatophyta</taxon>
        <taxon>Magnoliopsida</taxon>
        <taxon>eudicotyledons</taxon>
        <taxon>Gunneridae</taxon>
        <taxon>Pentapetalae</taxon>
        <taxon>asterids</taxon>
        <taxon>lamiids</taxon>
        <taxon>Solanales</taxon>
        <taxon>Solanaceae</taxon>
        <taxon>Solanoideae</taxon>
        <taxon>Solaneae</taxon>
        <taxon>Solanum</taxon>
    </lineage>
</organism>